<accession>A0A439CLH2</accession>
<sequence>MECGVDGHLWKVWFKGSGPYVLKVFWDTSSAATRYFAAKRECQNAALLQMMHAAVEDSMAGSAALPIYVHPRPKTRDEARGNTLAFSDEGRRGELAGQAAAAAADGGTTTMQITSVPRLRKCYGWTKVHGHTLWHTWPAPMRPRALRLPKFTRSFSDSQEYLAIVYEYVEEGENEPAAVETAADFFWRAGFGYTLSSAERNWKSGVLVDLSDIVHASSRGWNEKGYGTRSAARILRP</sequence>
<reference evidence="1 2" key="1">
    <citation type="submission" date="2018-12" db="EMBL/GenBank/DDBJ databases">
        <title>Draft genome sequence of Xylaria grammica IHI A82.</title>
        <authorList>
            <person name="Buettner E."/>
            <person name="Kellner H."/>
        </authorList>
    </citation>
    <scope>NUCLEOTIDE SEQUENCE [LARGE SCALE GENOMIC DNA]</scope>
    <source>
        <strain evidence="1 2">IHI A82</strain>
    </source>
</reference>
<dbReference type="STRING" id="363999.A0A439CLH2"/>
<gene>
    <name evidence="1" type="ORF">EKO27_g12097</name>
</gene>
<dbReference type="AlphaFoldDB" id="A0A439CLH2"/>
<keyword evidence="2" id="KW-1185">Reference proteome</keyword>
<dbReference type="Proteomes" id="UP000286045">
    <property type="component" value="Unassembled WGS sequence"/>
</dbReference>
<dbReference type="EMBL" id="RYZI01001019">
    <property type="protein sequence ID" value="RWA03008.1"/>
    <property type="molecule type" value="Genomic_DNA"/>
</dbReference>
<evidence type="ECO:0000313" key="1">
    <source>
        <dbReference type="EMBL" id="RWA03008.1"/>
    </source>
</evidence>
<name>A0A439CLH2_9PEZI</name>
<organism evidence="1 2">
    <name type="scientific">Xylaria grammica</name>
    <dbReference type="NCBI Taxonomy" id="363999"/>
    <lineage>
        <taxon>Eukaryota</taxon>
        <taxon>Fungi</taxon>
        <taxon>Dikarya</taxon>
        <taxon>Ascomycota</taxon>
        <taxon>Pezizomycotina</taxon>
        <taxon>Sordariomycetes</taxon>
        <taxon>Xylariomycetidae</taxon>
        <taxon>Xylariales</taxon>
        <taxon>Xylariaceae</taxon>
        <taxon>Xylaria</taxon>
    </lineage>
</organism>
<proteinExistence type="predicted"/>
<protein>
    <submittedName>
        <fullName evidence="1">Uncharacterized protein</fullName>
    </submittedName>
</protein>
<evidence type="ECO:0000313" key="2">
    <source>
        <dbReference type="Proteomes" id="UP000286045"/>
    </source>
</evidence>
<comment type="caution">
    <text evidence="1">The sequence shown here is derived from an EMBL/GenBank/DDBJ whole genome shotgun (WGS) entry which is preliminary data.</text>
</comment>